<feature type="non-terminal residue" evidence="1">
    <location>
        <position position="83"/>
    </location>
</feature>
<accession>X1LKE1</accession>
<dbReference type="InterPro" id="IPR015943">
    <property type="entry name" value="WD40/YVTN_repeat-like_dom_sf"/>
</dbReference>
<dbReference type="SUPFAM" id="SSF75011">
    <property type="entry name" value="3-carboxy-cis,cis-mucoante lactonizing enzyme"/>
    <property type="match status" value="1"/>
</dbReference>
<gene>
    <name evidence="1" type="ORF">S06H3_36880</name>
</gene>
<name>X1LKE1_9ZZZZ</name>
<sequence length="83" mass="9023">MAIYAYVTDYSDSGLYVVNVTNPASMDLDGVLEGWGAPPWLGEAWGVFIDGSYAYIASHDDNSLTIIDISDPTNPAYVGRYSH</sequence>
<organism evidence="1">
    <name type="scientific">marine sediment metagenome</name>
    <dbReference type="NCBI Taxonomy" id="412755"/>
    <lineage>
        <taxon>unclassified sequences</taxon>
        <taxon>metagenomes</taxon>
        <taxon>ecological metagenomes</taxon>
    </lineage>
</organism>
<evidence type="ECO:0000313" key="1">
    <source>
        <dbReference type="EMBL" id="GAI19533.1"/>
    </source>
</evidence>
<protein>
    <recommendedName>
        <fullName evidence="2">LVIVD repeat-containing protein</fullName>
    </recommendedName>
</protein>
<dbReference type="AlphaFoldDB" id="X1LKE1"/>
<comment type="caution">
    <text evidence="1">The sequence shown here is derived from an EMBL/GenBank/DDBJ whole genome shotgun (WGS) entry which is preliminary data.</text>
</comment>
<reference evidence="1" key="1">
    <citation type="journal article" date="2014" name="Front. Microbiol.">
        <title>High frequency of phylogenetically diverse reductive dehalogenase-homologous genes in deep subseafloor sedimentary metagenomes.</title>
        <authorList>
            <person name="Kawai M."/>
            <person name="Futagami T."/>
            <person name="Toyoda A."/>
            <person name="Takaki Y."/>
            <person name="Nishi S."/>
            <person name="Hori S."/>
            <person name="Arai W."/>
            <person name="Tsubouchi T."/>
            <person name="Morono Y."/>
            <person name="Uchiyama I."/>
            <person name="Ito T."/>
            <person name="Fujiyama A."/>
            <person name="Inagaki F."/>
            <person name="Takami H."/>
        </authorList>
    </citation>
    <scope>NUCLEOTIDE SEQUENCE</scope>
    <source>
        <strain evidence="1">Expedition CK06-06</strain>
    </source>
</reference>
<evidence type="ECO:0008006" key="2">
    <source>
        <dbReference type="Google" id="ProtNLM"/>
    </source>
</evidence>
<proteinExistence type="predicted"/>
<dbReference type="Gene3D" id="2.130.10.10">
    <property type="entry name" value="YVTN repeat-like/Quinoprotein amine dehydrogenase"/>
    <property type="match status" value="1"/>
</dbReference>
<dbReference type="Pfam" id="PF08309">
    <property type="entry name" value="LVIVD"/>
    <property type="match status" value="2"/>
</dbReference>
<dbReference type="InterPro" id="IPR013211">
    <property type="entry name" value="LVIVD"/>
</dbReference>
<dbReference type="EMBL" id="BARV01022357">
    <property type="protein sequence ID" value="GAI19533.1"/>
    <property type="molecule type" value="Genomic_DNA"/>
</dbReference>